<evidence type="ECO:0000256" key="6">
    <source>
        <dbReference type="ARBA" id="ARBA00023242"/>
    </source>
</evidence>
<evidence type="ECO:0000256" key="1">
    <source>
        <dbReference type="ARBA" id="ARBA00004123"/>
    </source>
</evidence>
<dbReference type="SUPFAM" id="SSF57701">
    <property type="entry name" value="Zn2/Cys6 DNA-binding domain"/>
    <property type="match status" value="1"/>
</dbReference>
<keyword evidence="5" id="KW-0804">Transcription</keyword>
<dbReference type="OrthoDB" id="270167at2759"/>
<dbReference type="STRING" id="767769.A0A1L9UYV4"/>
<keyword evidence="2" id="KW-0479">Metal-binding</keyword>
<dbReference type="InterPro" id="IPR007219">
    <property type="entry name" value="XnlR_reg_dom"/>
</dbReference>
<dbReference type="GO" id="GO:0006351">
    <property type="term" value="P:DNA-templated transcription"/>
    <property type="evidence" value="ECO:0007669"/>
    <property type="project" value="InterPro"/>
</dbReference>
<dbReference type="CDD" id="cd00067">
    <property type="entry name" value="GAL4"/>
    <property type="match status" value="1"/>
</dbReference>
<protein>
    <recommendedName>
        <fullName evidence="8">Zn(2)-C6 fungal-type domain-containing protein</fullName>
    </recommendedName>
</protein>
<feature type="domain" description="Zn(2)-C6 fungal-type" evidence="8">
    <location>
        <begin position="52"/>
        <end position="82"/>
    </location>
</feature>
<keyword evidence="4" id="KW-0238">DNA-binding</keyword>
<evidence type="ECO:0000259" key="8">
    <source>
        <dbReference type="PROSITE" id="PS50048"/>
    </source>
</evidence>
<feature type="compositionally biased region" description="Polar residues" evidence="7">
    <location>
        <begin position="327"/>
        <end position="343"/>
    </location>
</feature>
<organism evidence="9 10">
    <name type="scientific">Aspergillus brasiliensis (strain CBS 101740 / IMI 381727 / IBT 21946)</name>
    <dbReference type="NCBI Taxonomy" id="767769"/>
    <lineage>
        <taxon>Eukaryota</taxon>
        <taxon>Fungi</taxon>
        <taxon>Dikarya</taxon>
        <taxon>Ascomycota</taxon>
        <taxon>Pezizomycotina</taxon>
        <taxon>Eurotiomycetes</taxon>
        <taxon>Eurotiomycetidae</taxon>
        <taxon>Eurotiales</taxon>
        <taxon>Aspergillaceae</taxon>
        <taxon>Aspergillus</taxon>
        <taxon>Aspergillus subgen. Circumdati</taxon>
    </lineage>
</organism>
<evidence type="ECO:0000256" key="2">
    <source>
        <dbReference type="ARBA" id="ARBA00022723"/>
    </source>
</evidence>
<dbReference type="SMART" id="SM00066">
    <property type="entry name" value="GAL4"/>
    <property type="match status" value="1"/>
</dbReference>
<name>A0A1L9UYV4_ASPBC</name>
<keyword evidence="3" id="KW-0805">Transcription regulation</keyword>
<feature type="region of interest" description="Disordered" evidence="7">
    <location>
        <begin position="323"/>
        <end position="344"/>
    </location>
</feature>
<evidence type="ECO:0000256" key="4">
    <source>
        <dbReference type="ARBA" id="ARBA00023125"/>
    </source>
</evidence>
<evidence type="ECO:0000313" key="10">
    <source>
        <dbReference type="Proteomes" id="UP000184499"/>
    </source>
</evidence>
<evidence type="ECO:0000256" key="3">
    <source>
        <dbReference type="ARBA" id="ARBA00023015"/>
    </source>
</evidence>
<reference evidence="10" key="1">
    <citation type="journal article" date="2017" name="Genome Biol.">
        <title>Comparative genomics reveals high biological diversity and specific adaptations in the industrially and medically important fungal genus Aspergillus.</title>
        <authorList>
            <person name="de Vries R.P."/>
            <person name="Riley R."/>
            <person name="Wiebenga A."/>
            <person name="Aguilar-Osorio G."/>
            <person name="Amillis S."/>
            <person name="Uchima C.A."/>
            <person name="Anderluh G."/>
            <person name="Asadollahi M."/>
            <person name="Askin M."/>
            <person name="Barry K."/>
            <person name="Battaglia E."/>
            <person name="Bayram O."/>
            <person name="Benocci T."/>
            <person name="Braus-Stromeyer S.A."/>
            <person name="Caldana C."/>
            <person name="Canovas D."/>
            <person name="Cerqueira G.C."/>
            <person name="Chen F."/>
            <person name="Chen W."/>
            <person name="Choi C."/>
            <person name="Clum A."/>
            <person name="Dos Santos R.A."/>
            <person name="Damasio A.R."/>
            <person name="Diallinas G."/>
            <person name="Emri T."/>
            <person name="Fekete E."/>
            <person name="Flipphi M."/>
            <person name="Freyberg S."/>
            <person name="Gallo A."/>
            <person name="Gournas C."/>
            <person name="Habgood R."/>
            <person name="Hainaut M."/>
            <person name="Harispe M.L."/>
            <person name="Henrissat B."/>
            <person name="Hilden K.S."/>
            <person name="Hope R."/>
            <person name="Hossain A."/>
            <person name="Karabika E."/>
            <person name="Karaffa L."/>
            <person name="Karanyi Z."/>
            <person name="Krasevec N."/>
            <person name="Kuo A."/>
            <person name="Kusch H."/>
            <person name="LaButti K."/>
            <person name="Lagendijk E.L."/>
            <person name="Lapidus A."/>
            <person name="Levasseur A."/>
            <person name="Lindquist E."/>
            <person name="Lipzen A."/>
            <person name="Logrieco A.F."/>
            <person name="MacCabe A."/>
            <person name="Maekelae M.R."/>
            <person name="Malavazi I."/>
            <person name="Melin P."/>
            <person name="Meyer V."/>
            <person name="Mielnichuk N."/>
            <person name="Miskei M."/>
            <person name="Molnar A.P."/>
            <person name="Mule G."/>
            <person name="Ngan C.Y."/>
            <person name="Orejas M."/>
            <person name="Orosz E."/>
            <person name="Ouedraogo J.P."/>
            <person name="Overkamp K.M."/>
            <person name="Park H.-S."/>
            <person name="Perrone G."/>
            <person name="Piumi F."/>
            <person name="Punt P.J."/>
            <person name="Ram A.F."/>
            <person name="Ramon A."/>
            <person name="Rauscher S."/>
            <person name="Record E."/>
            <person name="Riano-Pachon D.M."/>
            <person name="Robert V."/>
            <person name="Roehrig J."/>
            <person name="Ruller R."/>
            <person name="Salamov A."/>
            <person name="Salih N.S."/>
            <person name="Samson R.A."/>
            <person name="Sandor E."/>
            <person name="Sanguinetti M."/>
            <person name="Schuetze T."/>
            <person name="Sepcic K."/>
            <person name="Shelest E."/>
            <person name="Sherlock G."/>
            <person name="Sophianopoulou V."/>
            <person name="Squina F.M."/>
            <person name="Sun H."/>
            <person name="Susca A."/>
            <person name="Todd R.B."/>
            <person name="Tsang A."/>
            <person name="Unkles S.E."/>
            <person name="van de Wiele N."/>
            <person name="van Rossen-Uffink D."/>
            <person name="Oliveira J.V."/>
            <person name="Vesth T.C."/>
            <person name="Visser J."/>
            <person name="Yu J.-H."/>
            <person name="Zhou M."/>
            <person name="Andersen M.R."/>
            <person name="Archer D.B."/>
            <person name="Baker S.E."/>
            <person name="Benoit I."/>
            <person name="Brakhage A.A."/>
            <person name="Braus G.H."/>
            <person name="Fischer R."/>
            <person name="Frisvad J.C."/>
            <person name="Goldman G.H."/>
            <person name="Houbraken J."/>
            <person name="Oakley B."/>
            <person name="Pocsi I."/>
            <person name="Scazzocchio C."/>
            <person name="Seiboth B."/>
            <person name="vanKuyk P.A."/>
            <person name="Wortman J."/>
            <person name="Dyer P.S."/>
            <person name="Grigoriev I.V."/>
        </authorList>
    </citation>
    <scope>NUCLEOTIDE SEQUENCE [LARGE SCALE GENOMIC DNA]</scope>
    <source>
        <strain evidence="10">CBS 101740 / IMI 381727 / IBT 21946</strain>
    </source>
</reference>
<dbReference type="PROSITE" id="PS00463">
    <property type="entry name" value="ZN2_CY6_FUNGAL_1"/>
    <property type="match status" value="1"/>
</dbReference>
<dbReference type="GO" id="GO:0003677">
    <property type="term" value="F:DNA binding"/>
    <property type="evidence" value="ECO:0007669"/>
    <property type="project" value="UniProtKB-KW"/>
</dbReference>
<dbReference type="CDD" id="cd12148">
    <property type="entry name" value="fungal_TF_MHR"/>
    <property type="match status" value="1"/>
</dbReference>
<dbReference type="RefSeq" id="XP_067483986.1">
    <property type="nucleotide sequence ID" value="XM_067624098.1"/>
</dbReference>
<dbReference type="PROSITE" id="PS50048">
    <property type="entry name" value="ZN2_CY6_FUNGAL_2"/>
    <property type="match status" value="1"/>
</dbReference>
<proteinExistence type="predicted"/>
<dbReference type="GO" id="GO:0009893">
    <property type="term" value="P:positive regulation of metabolic process"/>
    <property type="evidence" value="ECO:0007669"/>
    <property type="project" value="UniProtKB-ARBA"/>
</dbReference>
<comment type="subcellular location">
    <subcellularLocation>
        <location evidence="1">Nucleus</location>
    </subcellularLocation>
</comment>
<dbReference type="PANTHER" id="PTHR47338">
    <property type="entry name" value="ZN(II)2CYS6 TRANSCRIPTION FACTOR (EUROFUNG)-RELATED"/>
    <property type="match status" value="1"/>
</dbReference>
<evidence type="ECO:0000313" key="9">
    <source>
        <dbReference type="EMBL" id="OJJ76739.1"/>
    </source>
</evidence>
<dbReference type="SMART" id="SM00906">
    <property type="entry name" value="Fungal_trans"/>
    <property type="match status" value="1"/>
</dbReference>
<accession>A0A1L9UYV4</accession>
<dbReference type="EMBL" id="KV878680">
    <property type="protein sequence ID" value="OJJ76739.1"/>
    <property type="molecule type" value="Genomic_DNA"/>
</dbReference>
<dbReference type="Pfam" id="PF04082">
    <property type="entry name" value="Fungal_trans"/>
    <property type="match status" value="1"/>
</dbReference>
<sequence length="560" mass="62535">MGGYSNWRSPSRWSTSQLNQQPTTLWQGINREDDKTEMSANSDSHVRLAKQACVQCSTQKRKCSRQLPQCDRCVTKDRHCEYPSETFEGNFGLATRGSHGASQDPSSALFFLDTWLFRKRGLSMPIRQVRIPSELRVAINSGPGSISHHLDRYFTLIHPLFPILSKIRTYRLGLHESSLEAEDVDPALILLMLVIRLLSITASQGLSGTGELYAQVKRCYSSVESLGIITPQVLQAALLIAYWEVGSGVYPAAYISTGLCSRLGHALGIHRRRKAPQMFPESGSWVEVEELRRVWWGVIILDRYVTTGMVDRPFSCDDAHPEDMLPTTESSWDQGEPSVSPSVAVSGDASHAISSFARLCQASDLLSRVLRHINEQPSDMQFWYKEGIRLHYLLHSFAMGLTPTSSQGDTDSILISDRSLHPAVGVVYSAQMLLYDMHTCSDFDHLTGVGIPEQLEMQKIALAGVRIVCTAVSSFARGIRAAEVGDASISPLVINCLYEAAKYYFWYYRETSKPELLHEVSEIILALQAIAGTWDIADRYLSILNGDEFRPHFMPGNSVH</sequence>
<dbReference type="GO" id="GO:0005634">
    <property type="term" value="C:nucleus"/>
    <property type="evidence" value="ECO:0007669"/>
    <property type="project" value="UniProtKB-SubCell"/>
</dbReference>
<keyword evidence="6" id="KW-0539">Nucleus</keyword>
<dbReference type="GO" id="GO:0008270">
    <property type="term" value="F:zinc ion binding"/>
    <property type="evidence" value="ECO:0007669"/>
    <property type="project" value="InterPro"/>
</dbReference>
<feature type="region of interest" description="Disordered" evidence="7">
    <location>
        <begin position="1"/>
        <end position="23"/>
    </location>
</feature>
<dbReference type="PANTHER" id="PTHR47338:SF20">
    <property type="entry name" value="ZN(II)2CYS6 TRANSCRIPTION FACTOR (EUROFUNG)"/>
    <property type="match status" value="1"/>
</dbReference>
<evidence type="ECO:0000256" key="7">
    <source>
        <dbReference type="SAM" id="MobiDB-lite"/>
    </source>
</evidence>
<dbReference type="VEuPathDB" id="FungiDB:ASPBRDRAFT_39200"/>
<dbReference type="Gene3D" id="4.10.240.10">
    <property type="entry name" value="Zn(2)-C6 fungal-type DNA-binding domain"/>
    <property type="match status" value="1"/>
</dbReference>
<dbReference type="GeneID" id="93576586"/>
<dbReference type="InterPro" id="IPR036864">
    <property type="entry name" value="Zn2-C6_fun-type_DNA-bd_sf"/>
</dbReference>
<evidence type="ECO:0000256" key="5">
    <source>
        <dbReference type="ARBA" id="ARBA00023163"/>
    </source>
</evidence>
<dbReference type="Proteomes" id="UP000184499">
    <property type="component" value="Unassembled WGS sequence"/>
</dbReference>
<keyword evidence="10" id="KW-1185">Reference proteome</keyword>
<dbReference type="GO" id="GO:0000981">
    <property type="term" value="F:DNA-binding transcription factor activity, RNA polymerase II-specific"/>
    <property type="evidence" value="ECO:0007669"/>
    <property type="project" value="InterPro"/>
</dbReference>
<dbReference type="OMA" id="NCLYEAA"/>
<dbReference type="AlphaFoldDB" id="A0A1L9UYV4"/>
<dbReference type="Pfam" id="PF00172">
    <property type="entry name" value="Zn_clus"/>
    <property type="match status" value="1"/>
</dbReference>
<dbReference type="InterPro" id="IPR050815">
    <property type="entry name" value="TF_fung"/>
</dbReference>
<dbReference type="InterPro" id="IPR001138">
    <property type="entry name" value="Zn2Cys6_DnaBD"/>
</dbReference>
<gene>
    <name evidence="9" type="ORF">ASPBRDRAFT_39200</name>
</gene>